<accession>A0A7T3PH00</accession>
<evidence type="ECO:0000256" key="1">
    <source>
        <dbReference type="SAM" id="MobiDB-lite"/>
    </source>
</evidence>
<dbReference type="Proteomes" id="UP000595170">
    <property type="component" value="Segment"/>
</dbReference>
<feature type="domain" description="PF0610-like winged HTH N-terminal" evidence="2">
    <location>
        <begin position="29"/>
        <end position="59"/>
    </location>
</feature>
<organism evidence="3 4">
    <name type="scientific">Achromobacter phage vB_AchrS_AchV4</name>
    <dbReference type="NCBI Taxonomy" id="2796514"/>
    <lineage>
        <taxon>Viruses</taxon>
        <taxon>Duplodnaviria</taxon>
        <taxon>Heunggongvirae</taxon>
        <taxon>Uroviricota</taxon>
        <taxon>Caudoviricetes</taxon>
        <taxon>Casjensviridae</taxon>
        <taxon>Gediminasvirus</taxon>
        <taxon>Gediminasvirus AchV4</taxon>
    </lineage>
</organism>
<feature type="region of interest" description="Disordered" evidence="1">
    <location>
        <begin position="11"/>
        <end position="30"/>
    </location>
</feature>
<sequence length="70" mass="7936">MSPFRTIVAQLANTRTRRRAGRPFSQTPTTRQKIAALLKDGELSQNEIAKHLGISRHAVDNEARRIRAQK</sequence>
<dbReference type="InterPro" id="IPR049159">
    <property type="entry name" value="PF0610-like_wHTH_N"/>
</dbReference>
<reference evidence="3 4" key="1">
    <citation type="submission" date="2020-11" db="EMBL/GenBank/DDBJ databases">
        <title>Complete Genome Sequence of Achromobacter phage vB_AchrS_AchV4.</title>
        <authorList>
            <person name="Kaliniene L."/>
            <person name="Noreika A."/>
            <person name="Meskys R."/>
        </authorList>
    </citation>
    <scope>NUCLEOTIDE SEQUENCE [LARGE SCALE GENOMIC DNA]</scope>
</reference>
<proteinExistence type="predicted"/>
<dbReference type="Pfam" id="PF21476">
    <property type="entry name" value="PF0610-like_N"/>
    <property type="match status" value="1"/>
</dbReference>
<evidence type="ECO:0000313" key="4">
    <source>
        <dbReference type="Proteomes" id="UP000595170"/>
    </source>
</evidence>
<dbReference type="InterPro" id="IPR009057">
    <property type="entry name" value="Homeodomain-like_sf"/>
</dbReference>
<dbReference type="EMBL" id="MW269554">
    <property type="protein sequence ID" value="QPZ53310.1"/>
    <property type="molecule type" value="Genomic_DNA"/>
</dbReference>
<protein>
    <recommendedName>
        <fullName evidence="2">PF0610-like winged HTH N-terminal domain-containing protein</fullName>
    </recommendedName>
</protein>
<name>A0A7T3PH00_9CAUD</name>
<dbReference type="Gene3D" id="1.10.10.10">
    <property type="entry name" value="Winged helix-like DNA-binding domain superfamily/Winged helix DNA-binding domain"/>
    <property type="match status" value="1"/>
</dbReference>
<evidence type="ECO:0000313" key="3">
    <source>
        <dbReference type="EMBL" id="QPZ53310.1"/>
    </source>
</evidence>
<gene>
    <name evidence="3" type="ORF">AchV4_0033</name>
</gene>
<dbReference type="SUPFAM" id="SSF46689">
    <property type="entry name" value="Homeodomain-like"/>
    <property type="match status" value="1"/>
</dbReference>
<evidence type="ECO:0000259" key="2">
    <source>
        <dbReference type="Pfam" id="PF21476"/>
    </source>
</evidence>
<keyword evidence="4" id="KW-1185">Reference proteome</keyword>
<dbReference type="InterPro" id="IPR036388">
    <property type="entry name" value="WH-like_DNA-bd_sf"/>
</dbReference>